<dbReference type="InterPro" id="IPR022253">
    <property type="entry name" value="Ribosome_recyc_fac_bac"/>
</dbReference>
<accession>A0ABS0GIU9</accession>
<comment type="caution">
    <text evidence="1">The sequence shown here is derived from an EMBL/GenBank/DDBJ whole genome shotgun (WGS) entry which is preliminary data.</text>
</comment>
<dbReference type="Pfam" id="PF12614">
    <property type="entry name" value="RRF_GI"/>
    <property type="match status" value="1"/>
</dbReference>
<reference evidence="1 2" key="1">
    <citation type="submission" date="2020-11" db="EMBL/GenBank/DDBJ databases">
        <title>Vibrio nitrifigilis sp. nov., a marine nitrogen-fixing bacterium isolated from the lagoon sediment of an islet inside an atoll.</title>
        <authorList>
            <person name="Wang L.-T."/>
            <person name="Shieh W.Y."/>
        </authorList>
    </citation>
    <scope>NUCLEOTIDE SEQUENCE [LARGE SCALE GENOMIC DNA]</scope>
    <source>
        <strain evidence="1 2">NFV-1</strain>
    </source>
</reference>
<name>A0ABS0GIU9_9VIBR</name>
<evidence type="ECO:0000313" key="2">
    <source>
        <dbReference type="Proteomes" id="UP000597206"/>
    </source>
</evidence>
<evidence type="ECO:0000313" key="1">
    <source>
        <dbReference type="EMBL" id="MBF9002364.1"/>
    </source>
</evidence>
<proteinExistence type="predicted"/>
<organism evidence="1 2">
    <name type="scientific">Vibrio nitrifigilis</name>
    <dbReference type="NCBI Taxonomy" id="2789781"/>
    <lineage>
        <taxon>Bacteria</taxon>
        <taxon>Pseudomonadati</taxon>
        <taxon>Pseudomonadota</taxon>
        <taxon>Gammaproteobacteria</taxon>
        <taxon>Vibrionales</taxon>
        <taxon>Vibrionaceae</taxon>
        <taxon>Vibrio</taxon>
    </lineage>
</organism>
<protein>
    <submittedName>
        <fullName evidence="1">Ribosome recycling factor family protein</fullName>
    </submittedName>
</protein>
<gene>
    <name evidence="1" type="ORF">I1A42_17985</name>
</gene>
<sequence length="129" mass="14936">MTETTLTIPLPSLIHRIGGMQTKALKMVATQHQCELKRVRRSRNWQLQGEALHIEQFYRQCQQQSPDTLKFVINKIAPVLAQNQTLLEPLADKLQRLLREQPNLTLSELMAQTQCTMQQARQARFAVEE</sequence>
<keyword evidence="2" id="KW-1185">Reference proteome</keyword>
<dbReference type="Proteomes" id="UP000597206">
    <property type="component" value="Unassembled WGS sequence"/>
</dbReference>
<dbReference type="EMBL" id="JADPMR010000004">
    <property type="protein sequence ID" value="MBF9002364.1"/>
    <property type="molecule type" value="Genomic_DNA"/>
</dbReference>
<dbReference type="RefSeq" id="WP_196124287.1">
    <property type="nucleotide sequence ID" value="NZ_JADPMR010000004.1"/>
</dbReference>